<dbReference type="EMBL" id="LR796380">
    <property type="protein sequence ID" value="CAB4140839.1"/>
    <property type="molecule type" value="Genomic_DNA"/>
</dbReference>
<evidence type="ECO:0000313" key="1">
    <source>
        <dbReference type="EMBL" id="CAB4140839.1"/>
    </source>
</evidence>
<protein>
    <submittedName>
        <fullName evidence="1">Uncharacterized protein</fullName>
    </submittedName>
</protein>
<gene>
    <name evidence="1" type="ORF">UFOVP395_174</name>
</gene>
<accession>A0A6J5MAV9</accession>
<name>A0A6J5MAV9_9CAUD</name>
<reference evidence="1" key="1">
    <citation type="submission" date="2020-04" db="EMBL/GenBank/DDBJ databases">
        <authorList>
            <person name="Chiriac C."/>
            <person name="Salcher M."/>
            <person name="Ghai R."/>
            <person name="Kavagutti S V."/>
        </authorList>
    </citation>
    <scope>NUCLEOTIDE SEQUENCE</scope>
</reference>
<proteinExistence type="predicted"/>
<sequence length="436" mass="46926">MAQFRKDSNQYLPDGKTIFEVVMLADQYGNLVGPANPSGVAVDAFGRSRVALPFTLFDSSHRYKDNGLWHTSNTAGTTYAFNANAGLVELNLPTTADAEIVRETNKVFSYQPGKSLQILNTFVFNAPKTNLRQRVGYFGAQNGIYLEVDGTTVNFVERSLVSGVVTETRVAQQNWNVDTLLGNVTSSPSKITLDVTKAQISFFDIEWLGVGTVRCGFVIDGKLIHCHSFHHANLIDSTYMTTASLPLRYEIKNNGGATATSSKMKQVCSTVISEGGYELRGLQQAVGTAITAPKALTTAGTYYPVISIRLKSTALDAIVIPTAISLMGTDTGVYAWRVTSGATVTTVSWADAGADSAVEYTLAGTAVTGGRILASGFFTSTQQGSTSIDILREALFKFQLERNGLTGTPSALTLEVSASTNTELVYGSMDWEEITR</sequence>
<organism evidence="1">
    <name type="scientific">uncultured Caudovirales phage</name>
    <dbReference type="NCBI Taxonomy" id="2100421"/>
    <lineage>
        <taxon>Viruses</taxon>
        <taxon>Duplodnaviria</taxon>
        <taxon>Heunggongvirae</taxon>
        <taxon>Uroviricota</taxon>
        <taxon>Caudoviricetes</taxon>
        <taxon>Peduoviridae</taxon>
        <taxon>Maltschvirus</taxon>
        <taxon>Maltschvirus maltsch</taxon>
    </lineage>
</organism>